<dbReference type="RefSeq" id="WP_255866445.1">
    <property type="nucleotide sequence ID" value="NZ_CP104263.1"/>
</dbReference>
<dbReference type="SUPFAM" id="SSF51445">
    <property type="entry name" value="(Trans)glycosidases"/>
    <property type="match status" value="1"/>
</dbReference>
<dbReference type="InterPro" id="IPR036881">
    <property type="entry name" value="Glyco_hydro_3_C_sf"/>
</dbReference>
<keyword evidence="6" id="KW-1185">Reference proteome</keyword>
<dbReference type="InterPro" id="IPR036962">
    <property type="entry name" value="Glyco_hydro_3_N_sf"/>
</dbReference>
<comment type="similarity">
    <text evidence="1">Belongs to the glycosyl hydrolase 3 family.</text>
</comment>
<evidence type="ECO:0000313" key="6">
    <source>
        <dbReference type="Proteomes" id="UP001206924"/>
    </source>
</evidence>
<protein>
    <submittedName>
        <fullName evidence="5">Glycoside hydrolase family 3 C-terminal domain-containing protein</fullName>
    </submittedName>
</protein>
<reference evidence="5 6" key="1">
    <citation type="submission" date="2022-07" db="EMBL/GenBank/DDBJ databases">
        <title>Novel species in genus Arthrobacter.</title>
        <authorList>
            <person name="Liu Y."/>
        </authorList>
    </citation>
    <scope>NUCLEOTIDE SEQUENCE [LARGE SCALE GENOMIC DNA]</scope>
    <source>
        <strain evidence="6">zg-Y859</strain>
    </source>
</reference>
<dbReference type="SMART" id="SM01217">
    <property type="entry name" value="Fn3_like"/>
    <property type="match status" value="1"/>
</dbReference>
<dbReference type="SMART" id="SM00758">
    <property type="entry name" value="PA14"/>
    <property type="match status" value="1"/>
</dbReference>
<dbReference type="InterPro" id="IPR017853">
    <property type="entry name" value="GH"/>
</dbReference>
<dbReference type="InterPro" id="IPR011658">
    <property type="entry name" value="PA14_dom"/>
</dbReference>
<feature type="compositionally biased region" description="Basic and acidic residues" evidence="3">
    <location>
        <begin position="868"/>
        <end position="877"/>
    </location>
</feature>
<feature type="compositionally biased region" description="Basic and acidic residues" evidence="3">
    <location>
        <begin position="75"/>
        <end position="85"/>
    </location>
</feature>
<keyword evidence="2 5" id="KW-0378">Hydrolase</keyword>
<evidence type="ECO:0000313" key="5">
    <source>
        <dbReference type="EMBL" id="MCQ1951394.1"/>
    </source>
</evidence>
<dbReference type="PRINTS" id="PR00133">
    <property type="entry name" value="GLHYDRLASE3"/>
</dbReference>
<proteinExistence type="inferred from homology"/>
<dbReference type="PROSITE" id="PS51820">
    <property type="entry name" value="PA14"/>
    <property type="match status" value="1"/>
</dbReference>
<dbReference type="Pfam" id="PF01915">
    <property type="entry name" value="Glyco_hydro_3_C"/>
    <property type="match status" value="1"/>
</dbReference>
<dbReference type="InterPro" id="IPR013783">
    <property type="entry name" value="Ig-like_fold"/>
</dbReference>
<dbReference type="Proteomes" id="UP001206924">
    <property type="component" value="Unassembled WGS sequence"/>
</dbReference>
<organism evidence="5 6">
    <name type="scientific">Arthrobacter jinronghuae</name>
    <dbReference type="NCBI Taxonomy" id="2964609"/>
    <lineage>
        <taxon>Bacteria</taxon>
        <taxon>Bacillati</taxon>
        <taxon>Actinomycetota</taxon>
        <taxon>Actinomycetes</taxon>
        <taxon>Micrococcales</taxon>
        <taxon>Micrococcaceae</taxon>
        <taxon>Arthrobacter</taxon>
    </lineage>
</organism>
<dbReference type="InterPro" id="IPR037524">
    <property type="entry name" value="PA14/GLEYA"/>
</dbReference>
<dbReference type="Gene3D" id="3.40.50.1700">
    <property type="entry name" value="Glycoside hydrolase family 3 C-terminal domain"/>
    <property type="match status" value="1"/>
</dbReference>
<dbReference type="InterPro" id="IPR002772">
    <property type="entry name" value="Glyco_hydro_3_C"/>
</dbReference>
<name>A0ABT1NUI1_9MICC</name>
<feature type="region of interest" description="Disordered" evidence="3">
    <location>
        <begin position="837"/>
        <end position="877"/>
    </location>
</feature>
<accession>A0ABT1NUI1</accession>
<dbReference type="Gene3D" id="2.60.120.260">
    <property type="entry name" value="Galactose-binding domain-like"/>
    <property type="match status" value="1"/>
</dbReference>
<dbReference type="InterPro" id="IPR026891">
    <property type="entry name" value="Fn3-like"/>
</dbReference>
<dbReference type="EMBL" id="JANFLP010000017">
    <property type="protein sequence ID" value="MCQ1951394.1"/>
    <property type="molecule type" value="Genomic_DNA"/>
</dbReference>
<dbReference type="InterPro" id="IPR001764">
    <property type="entry name" value="Glyco_hydro_3_N"/>
</dbReference>
<dbReference type="PANTHER" id="PTHR42715:SF10">
    <property type="entry name" value="BETA-GLUCOSIDASE"/>
    <property type="match status" value="1"/>
</dbReference>
<evidence type="ECO:0000256" key="1">
    <source>
        <dbReference type="ARBA" id="ARBA00005336"/>
    </source>
</evidence>
<feature type="region of interest" description="Disordered" evidence="3">
    <location>
        <begin position="20"/>
        <end position="40"/>
    </location>
</feature>
<dbReference type="Gene3D" id="2.60.40.10">
    <property type="entry name" value="Immunoglobulins"/>
    <property type="match status" value="1"/>
</dbReference>
<feature type="compositionally biased region" description="Low complexity" evidence="3">
    <location>
        <begin position="837"/>
        <end position="853"/>
    </location>
</feature>
<dbReference type="Pfam" id="PF14310">
    <property type="entry name" value="Fn3-like"/>
    <property type="match status" value="1"/>
</dbReference>
<gene>
    <name evidence="5" type="ORF">NNX28_15850</name>
</gene>
<dbReference type="InterPro" id="IPR050288">
    <property type="entry name" value="Cellulose_deg_GH3"/>
</dbReference>
<dbReference type="GO" id="GO:0016787">
    <property type="term" value="F:hydrolase activity"/>
    <property type="evidence" value="ECO:0007669"/>
    <property type="project" value="UniProtKB-KW"/>
</dbReference>
<sequence>MKKSPALVVPALTALLRRGSPGAGSRLRAPVSDVPPPGARPRASIRRILTAAVCAAALVSPSGIAGAADGQSGRSSERSWWDEDRSATERANALLPQMSLEEKVDMLHGELNSNYGFYNAPIERLGIPALTMTDGRNGVRQANNINNNGLSTLLPSAISVAASWDRNVSERHSQVATDEAFRNGLNVLLAPSMNIARVPQNGRNFESFGEDPLLQGIMGSAYSETTQDYGGVISNQQNVAAYTQETNRLQGLNNVMDERTLQEIYTRPFAIAIEGSHPGSVMCGFNQVNGEQSCDSGYLLNEILKTQLEFEGWVLTDYGARTTTLGINNGLDQLQPGNFTPVAGEAGTCLFCQPLIDAVNAGDVPIERINDAVRRILRPMFALGLFDRSYEGLPIAFDAHNAESAELAEEGMVLLKNDDELLPFNADELDSIAVIGTDADVVVQGGGSAYIANPAEETSALQGIRNRLAGTGTEVAFVPGTDPVTSVAALPGAQPIPSSFLTPVDGTPGTGLSAQYFLNQDFSGTPYLDRVDPYAGLNAGFLTFTGLGASSPNFPAQPQALNTNMSARWTGTLTAPVTGTYELQVVTNGRTTLTVDGNQVVNETGFFTPSTEASNQTISVPLDFTAGSSHSVELSYVYDTGSEWNQSAAQIKLGWVPPEGTPLPQAVNAAAAAAEADAAVVMVRDFSSEGADLPDLALPNRQAELIRAVGAANPNTVVVMTTGAAVEVVDWQDAVDGLVQAWYPGQNQGTAIAGLLFGDTNPSGRLPITMPVSADLTPTASPAQFPGIDGVNAQFTEGIFEGYRGYRQFGLPSAYPFGFGLSYTEFDYSDLRVTCDASATGSSDTGSSDTGTAPEPQLSGDAAQGHGHGKDRCKGRPLEVSVRLTNTGDRTGSEVVQAYAGPLPAPVATAERSLAGWEKVTLDPGQSRRVRLPLDIQSFSYWDIATDQWVTPAGTVPVYVGSSVEDTPLTTEVRIRPLG</sequence>
<evidence type="ECO:0000256" key="2">
    <source>
        <dbReference type="ARBA" id="ARBA00022801"/>
    </source>
</evidence>
<dbReference type="Pfam" id="PF07691">
    <property type="entry name" value="PA14"/>
    <property type="match status" value="1"/>
</dbReference>
<evidence type="ECO:0000256" key="3">
    <source>
        <dbReference type="SAM" id="MobiDB-lite"/>
    </source>
</evidence>
<comment type="caution">
    <text evidence="5">The sequence shown here is derived from an EMBL/GenBank/DDBJ whole genome shotgun (WGS) entry which is preliminary data.</text>
</comment>
<feature type="region of interest" description="Disordered" evidence="3">
    <location>
        <begin position="65"/>
        <end position="85"/>
    </location>
</feature>
<dbReference type="PANTHER" id="PTHR42715">
    <property type="entry name" value="BETA-GLUCOSIDASE"/>
    <property type="match status" value="1"/>
</dbReference>
<dbReference type="Pfam" id="PF00933">
    <property type="entry name" value="Glyco_hydro_3"/>
    <property type="match status" value="1"/>
</dbReference>
<evidence type="ECO:0000259" key="4">
    <source>
        <dbReference type="PROSITE" id="PS51820"/>
    </source>
</evidence>
<feature type="domain" description="PA14" evidence="4">
    <location>
        <begin position="507"/>
        <end position="670"/>
    </location>
</feature>
<dbReference type="Gene3D" id="3.20.20.300">
    <property type="entry name" value="Glycoside hydrolase, family 3, N-terminal domain"/>
    <property type="match status" value="1"/>
</dbReference>
<dbReference type="SUPFAM" id="SSF52279">
    <property type="entry name" value="Beta-D-glucan exohydrolase, C-terminal domain"/>
    <property type="match status" value="1"/>
</dbReference>